<evidence type="ECO:0000256" key="1">
    <source>
        <dbReference type="SAM" id="MobiDB-lite"/>
    </source>
</evidence>
<gene>
    <name evidence="2" type="ORF">CHRIB12_LOCUS16766</name>
</gene>
<dbReference type="AlphaFoldDB" id="A0A915ZM88"/>
<sequence>MFTRKNKHSDNIINWNYKGVVAKRCNEHNIIISDDGTSCMETSDVDFNNKCVLYLIENPDQIIMDETKEQHHTQAARSENEEKSEDSENDDNAYATYRAFYRGKN</sequence>
<comment type="caution">
    <text evidence="2">The sequence shown here is derived from an EMBL/GenBank/DDBJ whole genome shotgun (WGS) entry which is preliminary data.</text>
</comment>
<evidence type="ECO:0000313" key="3">
    <source>
        <dbReference type="Proteomes" id="UP000684084"/>
    </source>
</evidence>
<feature type="region of interest" description="Disordered" evidence="1">
    <location>
        <begin position="68"/>
        <end position="94"/>
    </location>
</feature>
<name>A0A915ZM88_9GLOM</name>
<feature type="compositionally biased region" description="Acidic residues" evidence="1">
    <location>
        <begin position="82"/>
        <end position="91"/>
    </location>
</feature>
<reference evidence="2" key="1">
    <citation type="submission" date="2020-05" db="EMBL/GenBank/DDBJ databases">
        <authorList>
            <person name="Rincon C."/>
            <person name="Sanders R I."/>
            <person name="Robbins C."/>
            <person name="Chaturvedi A."/>
        </authorList>
    </citation>
    <scope>NUCLEOTIDE SEQUENCE</scope>
    <source>
        <strain evidence="2">CHB12</strain>
    </source>
</reference>
<accession>A0A915ZM88</accession>
<dbReference type="Proteomes" id="UP000684084">
    <property type="component" value="Unassembled WGS sequence"/>
</dbReference>
<organism evidence="2 3">
    <name type="scientific">Rhizophagus irregularis</name>
    <dbReference type="NCBI Taxonomy" id="588596"/>
    <lineage>
        <taxon>Eukaryota</taxon>
        <taxon>Fungi</taxon>
        <taxon>Fungi incertae sedis</taxon>
        <taxon>Mucoromycota</taxon>
        <taxon>Glomeromycotina</taxon>
        <taxon>Glomeromycetes</taxon>
        <taxon>Glomerales</taxon>
        <taxon>Glomeraceae</taxon>
        <taxon>Rhizophagus</taxon>
    </lineage>
</organism>
<dbReference type="OrthoDB" id="10458851at2759"/>
<dbReference type="EMBL" id="CAGKOT010000041">
    <property type="protein sequence ID" value="CAB5379738.1"/>
    <property type="molecule type" value="Genomic_DNA"/>
</dbReference>
<proteinExistence type="predicted"/>
<evidence type="ECO:0000313" key="2">
    <source>
        <dbReference type="EMBL" id="CAB5379738.1"/>
    </source>
</evidence>
<protein>
    <submittedName>
        <fullName evidence="2">Uncharacterized protein</fullName>
    </submittedName>
</protein>